<dbReference type="EMBL" id="SNAA01000005">
    <property type="protein sequence ID" value="TDL81371.1"/>
    <property type="molecule type" value="Genomic_DNA"/>
</dbReference>
<keyword evidence="3" id="KW-1185">Reference proteome</keyword>
<protein>
    <submittedName>
        <fullName evidence="2">SlyX family protein</fullName>
    </submittedName>
</protein>
<keyword evidence="1" id="KW-0175">Coiled coil</keyword>
<comment type="caution">
    <text evidence="2">The sequence shown here is derived from an EMBL/GenBank/DDBJ whole genome shotgun (WGS) entry which is preliminary data.</text>
</comment>
<dbReference type="Pfam" id="PF04102">
    <property type="entry name" value="SlyX"/>
    <property type="match status" value="1"/>
</dbReference>
<dbReference type="Proteomes" id="UP000295701">
    <property type="component" value="Unassembled WGS sequence"/>
</dbReference>
<organism evidence="2 3">
    <name type="scientific">Palleronia sediminis</name>
    <dbReference type="NCBI Taxonomy" id="2547833"/>
    <lineage>
        <taxon>Bacteria</taxon>
        <taxon>Pseudomonadati</taxon>
        <taxon>Pseudomonadota</taxon>
        <taxon>Alphaproteobacteria</taxon>
        <taxon>Rhodobacterales</taxon>
        <taxon>Roseobacteraceae</taxon>
        <taxon>Palleronia</taxon>
    </lineage>
</organism>
<dbReference type="InterPro" id="IPR007236">
    <property type="entry name" value="SlyX"/>
</dbReference>
<accession>A0A4R6ABN1</accession>
<dbReference type="OrthoDB" id="285836at2"/>
<proteinExistence type="predicted"/>
<dbReference type="Gene3D" id="1.20.5.170">
    <property type="match status" value="1"/>
</dbReference>
<dbReference type="AlphaFoldDB" id="A0A4R6ABN1"/>
<evidence type="ECO:0000313" key="2">
    <source>
        <dbReference type="EMBL" id="TDL81371.1"/>
    </source>
</evidence>
<name>A0A4R6ABN1_9RHOB</name>
<feature type="coiled-coil region" evidence="1">
    <location>
        <begin position="2"/>
        <end position="43"/>
    </location>
</feature>
<reference evidence="2 3" key="1">
    <citation type="submission" date="2019-03" db="EMBL/GenBank/DDBJ databases">
        <title>Primorskyibacter sp. SS33 isolated from sediments.</title>
        <authorList>
            <person name="Xunke S."/>
        </authorList>
    </citation>
    <scope>NUCLEOTIDE SEQUENCE [LARGE SCALE GENOMIC DNA]</scope>
    <source>
        <strain evidence="2 3">SS33</strain>
    </source>
</reference>
<evidence type="ECO:0000256" key="1">
    <source>
        <dbReference type="SAM" id="Coils"/>
    </source>
</evidence>
<dbReference type="RefSeq" id="WP_133396314.1">
    <property type="nucleotide sequence ID" value="NZ_SNAA01000005.1"/>
</dbReference>
<evidence type="ECO:0000313" key="3">
    <source>
        <dbReference type="Proteomes" id="UP000295701"/>
    </source>
</evidence>
<gene>
    <name evidence="2" type="ORF">E2L08_06810</name>
</gene>
<sequence>MSDETEERLAHLIRANDELSDEVARLGRMVERLEARVARLMAREADGGAAVFADRPPPHY</sequence>